<evidence type="ECO:0000256" key="1">
    <source>
        <dbReference type="SAM" id="MobiDB-lite"/>
    </source>
</evidence>
<feature type="region of interest" description="Disordered" evidence="1">
    <location>
        <begin position="43"/>
        <end position="63"/>
    </location>
</feature>
<name>A0A563VZZ0_9CYAN</name>
<sequence>MTTSKDSHQKSQTKLSNQNPLADIAGSFGGKFWLETQSEIERSRKIDREEIDRELNTSSDKEN</sequence>
<reference evidence="2 3" key="1">
    <citation type="submission" date="2019-01" db="EMBL/GenBank/DDBJ databases">
        <authorList>
            <person name="Brito A."/>
        </authorList>
    </citation>
    <scope>NUCLEOTIDE SEQUENCE [LARGE SCALE GENOMIC DNA]</scope>
    <source>
        <strain evidence="2">1</strain>
    </source>
</reference>
<dbReference type="Proteomes" id="UP000320055">
    <property type="component" value="Unassembled WGS sequence"/>
</dbReference>
<feature type="region of interest" description="Disordered" evidence="1">
    <location>
        <begin position="1"/>
        <end position="22"/>
    </location>
</feature>
<organism evidence="2 3">
    <name type="scientific">Hyella patelloides LEGE 07179</name>
    <dbReference type="NCBI Taxonomy" id="945734"/>
    <lineage>
        <taxon>Bacteria</taxon>
        <taxon>Bacillati</taxon>
        <taxon>Cyanobacteriota</taxon>
        <taxon>Cyanophyceae</taxon>
        <taxon>Pleurocapsales</taxon>
        <taxon>Hyellaceae</taxon>
        <taxon>Hyella</taxon>
    </lineage>
</organism>
<feature type="compositionally biased region" description="Polar residues" evidence="1">
    <location>
        <begin position="10"/>
        <end position="20"/>
    </location>
</feature>
<dbReference type="AlphaFoldDB" id="A0A563VZZ0"/>
<dbReference type="RefSeq" id="WP_144875605.1">
    <property type="nucleotide sequence ID" value="NZ_LR214250.1"/>
</dbReference>
<proteinExistence type="predicted"/>
<evidence type="ECO:0000313" key="2">
    <source>
        <dbReference type="EMBL" id="VEP16955.1"/>
    </source>
</evidence>
<protein>
    <submittedName>
        <fullName evidence="2">Uncharacterized protein</fullName>
    </submittedName>
</protein>
<keyword evidence="3" id="KW-1185">Reference proteome</keyword>
<evidence type="ECO:0000313" key="3">
    <source>
        <dbReference type="Proteomes" id="UP000320055"/>
    </source>
</evidence>
<dbReference type="OrthoDB" id="517828at2"/>
<gene>
    <name evidence="2" type="ORF">H1P_5160004</name>
</gene>
<dbReference type="EMBL" id="CAACVJ010000464">
    <property type="protein sequence ID" value="VEP16955.1"/>
    <property type="molecule type" value="Genomic_DNA"/>
</dbReference>
<accession>A0A563VZZ0</accession>